<dbReference type="Pfam" id="PF00474">
    <property type="entry name" value="SSF"/>
    <property type="match status" value="1"/>
</dbReference>
<dbReference type="Proteomes" id="UP000056322">
    <property type="component" value="Chromosome 1"/>
</dbReference>
<sequence length="495" mass="53901">MLLWLVISYWVLSVGIGLYAGTKVHTSKDFAIAGRHLPMHIVVATVFATWFGAETVLGIPAVFLKDGLNGVVADPFGSSLCLILVGLLFAAPLYRMNLITIGDFYRKRYGHVAETLTSIAIVASYLGWVGAQITALGLVFNIVSAGEISKITGMWIGSSTILIYTLFGGMWAVAITDFIQMLVIVIGMLFIGNEFSGQIGGVSVVIDHARQAGKFEFWPHANAKEIIGFFAAWITIMLGSIPQQDVFQRVQSSKTVNIAIWGSLIGGALYFLFAFVPMFLVYSATLIDPKMVAEHIDNDPQMILPTLVLQHAPLVAQVLFFGALLSAIKSCASATLLAPSVTFTENIIKPILIKRLKGARLADHVVLNYMRVVTFSFTLLVTLYAVNSEASIFSMVEKAYQVTLVMAFVPLACGVYWKKANNQGALLSIFLGVVTWLTLLTVGPDDPFIPAQLAGLMASGVGMLVGSLLPKYIKDPPKEHQHDFLHEHAAQIHRH</sequence>
<feature type="transmembrane region" description="Helical" evidence="8">
    <location>
        <begin position="226"/>
        <end position="246"/>
    </location>
</feature>
<feature type="transmembrane region" description="Helical" evidence="8">
    <location>
        <begin position="76"/>
        <end position="94"/>
    </location>
</feature>
<dbReference type="PANTHER" id="PTHR48086:SF7">
    <property type="entry name" value="SODIUM-SOLUTE SYMPORTER-RELATED"/>
    <property type="match status" value="1"/>
</dbReference>
<organism evidence="9 10">
    <name type="scientific">Candidatus Methylopumilus turicensis</name>
    <dbReference type="NCBI Taxonomy" id="1581680"/>
    <lineage>
        <taxon>Bacteria</taxon>
        <taxon>Pseudomonadati</taxon>
        <taxon>Pseudomonadota</taxon>
        <taxon>Betaproteobacteria</taxon>
        <taxon>Nitrosomonadales</taxon>
        <taxon>Methylophilaceae</taxon>
        <taxon>Candidatus Methylopumilus</taxon>
    </lineage>
</organism>
<feature type="transmembrane region" description="Helical" evidence="8">
    <location>
        <begin position="448"/>
        <end position="469"/>
    </location>
</feature>
<dbReference type="RefSeq" id="WP_045750731.1">
    <property type="nucleotide sequence ID" value="NZ_LN794158.1"/>
</dbReference>
<keyword evidence="6 8" id="KW-0472">Membrane</keyword>
<evidence type="ECO:0000256" key="1">
    <source>
        <dbReference type="ARBA" id="ARBA00004141"/>
    </source>
</evidence>
<feature type="transmembrane region" description="Helical" evidence="8">
    <location>
        <begin position="258"/>
        <end position="282"/>
    </location>
</feature>
<evidence type="ECO:0000313" key="10">
    <source>
        <dbReference type="Proteomes" id="UP000056322"/>
    </source>
</evidence>
<dbReference type="OrthoDB" id="9789704at2"/>
<dbReference type="PANTHER" id="PTHR48086">
    <property type="entry name" value="SODIUM/PROLINE SYMPORTER-RELATED"/>
    <property type="match status" value="1"/>
</dbReference>
<dbReference type="InterPro" id="IPR050277">
    <property type="entry name" value="Sodium:Solute_Symporter"/>
</dbReference>
<dbReference type="GO" id="GO:0005886">
    <property type="term" value="C:plasma membrane"/>
    <property type="evidence" value="ECO:0007669"/>
    <property type="project" value="TreeGrafter"/>
</dbReference>
<gene>
    <name evidence="9" type="ORF">BN1209_0414</name>
</gene>
<dbReference type="InterPro" id="IPR038377">
    <property type="entry name" value="Na/Glc_symporter_sf"/>
</dbReference>
<dbReference type="AlphaFoldDB" id="A0A0B7IT56"/>
<evidence type="ECO:0000313" key="9">
    <source>
        <dbReference type="EMBL" id="CEN55463.1"/>
    </source>
</evidence>
<feature type="transmembrane region" description="Helical" evidence="8">
    <location>
        <begin position="115"/>
        <end position="143"/>
    </location>
</feature>
<evidence type="ECO:0000256" key="2">
    <source>
        <dbReference type="ARBA" id="ARBA00006434"/>
    </source>
</evidence>
<dbReference type="EMBL" id="LN794158">
    <property type="protein sequence ID" value="CEN55463.1"/>
    <property type="molecule type" value="Genomic_DNA"/>
</dbReference>
<dbReference type="PROSITE" id="PS50283">
    <property type="entry name" value="NA_SOLUT_SYMP_3"/>
    <property type="match status" value="1"/>
</dbReference>
<dbReference type="Gene3D" id="1.20.1730.10">
    <property type="entry name" value="Sodium/glucose cotransporter"/>
    <property type="match status" value="1"/>
</dbReference>
<name>A0A0B7IT56_9PROT</name>
<protein>
    <submittedName>
        <fullName evidence="9">Sodium/solute symporter</fullName>
    </submittedName>
</protein>
<dbReference type="CDD" id="cd11474">
    <property type="entry name" value="SLC5sbd_CHT"/>
    <property type="match status" value="1"/>
</dbReference>
<keyword evidence="4 8" id="KW-0812">Transmembrane</keyword>
<evidence type="ECO:0000256" key="3">
    <source>
        <dbReference type="ARBA" id="ARBA00022448"/>
    </source>
</evidence>
<dbReference type="KEGG" id="mbac:BN1209_0414"/>
<keyword evidence="3" id="KW-0813">Transport</keyword>
<dbReference type="GO" id="GO:0022857">
    <property type="term" value="F:transmembrane transporter activity"/>
    <property type="evidence" value="ECO:0007669"/>
    <property type="project" value="InterPro"/>
</dbReference>
<feature type="transmembrane region" description="Helical" evidence="8">
    <location>
        <begin position="182"/>
        <end position="206"/>
    </location>
</feature>
<evidence type="ECO:0000256" key="6">
    <source>
        <dbReference type="ARBA" id="ARBA00023136"/>
    </source>
</evidence>
<comment type="similarity">
    <text evidence="2 7">Belongs to the sodium:solute symporter (SSF) (TC 2.A.21) family.</text>
</comment>
<feature type="transmembrane region" description="Helical" evidence="8">
    <location>
        <begin position="424"/>
        <end position="442"/>
    </location>
</feature>
<reference evidence="10" key="1">
    <citation type="submission" date="2014-12" db="EMBL/GenBank/DDBJ databases">
        <authorList>
            <person name="Salcher M.M."/>
        </authorList>
    </citation>
    <scope>NUCLEOTIDE SEQUENCE [LARGE SCALE GENOMIC DNA]</scope>
    <source>
        <strain evidence="10">MMS-10A-171</strain>
    </source>
</reference>
<evidence type="ECO:0000256" key="8">
    <source>
        <dbReference type="SAM" id="Phobius"/>
    </source>
</evidence>
<feature type="transmembrane region" description="Helical" evidence="8">
    <location>
        <begin position="37"/>
        <end position="64"/>
    </location>
</feature>
<accession>A0A0B7IT56</accession>
<dbReference type="InterPro" id="IPR001734">
    <property type="entry name" value="Na/solute_symporter"/>
</dbReference>
<dbReference type="HOGENOM" id="CLU_018808_15_3_4"/>
<evidence type="ECO:0000256" key="4">
    <source>
        <dbReference type="ARBA" id="ARBA00022692"/>
    </source>
</evidence>
<feature type="transmembrane region" description="Helical" evidence="8">
    <location>
        <begin position="155"/>
        <end position="175"/>
    </location>
</feature>
<keyword evidence="5 8" id="KW-1133">Transmembrane helix</keyword>
<feature type="transmembrane region" description="Helical" evidence="8">
    <location>
        <begin position="6"/>
        <end position="25"/>
    </location>
</feature>
<feature type="transmembrane region" description="Helical" evidence="8">
    <location>
        <begin position="365"/>
        <end position="387"/>
    </location>
</feature>
<keyword evidence="10" id="KW-1185">Reference proteome</keyword>
<evidence type="ECO:0000256" key="5">
    <source>
        <dbReference type="ARBA" id="ARBA00022989"/>
    </source>
</evidence>
<evidence type="ECO:0000256" key="7">
    <source>
        <dbReference type="RuleBase" id="RU362091"/>
    </source>
</evidence>
<feature type="transmembrane region" description="Helical" evidence="8">
    <location>
        <begin position="399"/>
        <end position="417"/>
    </location>
</feature>
<proteinExistence type="inferred from homology"/>
<dbReference type="STRING" id="1581680.BN1209_0414"/>
<comment type="subcellular location">
    <subcellularLocation>
        <location evidence="1">Membrane</location>
        <topology evidence="1">Multi-pass membrane protein</topology>
    </subcellularLocation>
</comment>